<dbReference type="EMBL" id="CAJVPV010058745">
    <property type="protein sequence ID" value="CAG8788165.1"/>
    <property type="molecule type" value="Genomic_DNA"/>
</dbReference>
<evidence type="ECO:0000256" key="4">
    <source>
        <dbReference type="ARBA" id="ARBA00022898"/>
    </source>
</evidence>
<dbReference type="Gene3D" id="3.40.640.10">
    <property type="entry name" value="Type I PLP-dependent aspartate aminotransferase-like (Major domain)"/>
    <property type="match status" value="1"/>
</dbReference>
<evidence type="ECO:0000256" key="3">
    <source>
        <dbReference type="ARBA" id="ARBA00022793"/>
    </source>
</evidence>
<keyword evidence="4 6" id="KW-0663">Pyridoxal phosphate</keyword>
<dbReference type="InterPro" id="IPR015421">
    <property type="entry name" value="PyrdxlP-dep_Trfase_major"/>
</dbReference>
<dbReference type="GO" id="GO:0005737">
    <property type="term" value="C:cytoplasm"/>
    <property type="evidence" value="ECO:0007669"/>
    <property type="project" value="TreeGrafter"/>
</dbReference>
<evidence type="ECO:0000313" key="8">
    <source>
        <dbReference type="Proteomes" id="UP000789342"/>
    </source>
</evidence>
<dbReference type="AlphaFoldDB" id="A0A9N9NZI4"/>
<dbReference type="InterPro" id="IPR015424">
    <property type="entry name" value="PyrdxlP-dep_Trfase"/>
</dbReference>
<evidence type="ECO:0000256" key="5">
    <source>
        <dbReference type="ARBA" id="ARBA00023239"/>
    </source>
</evidence>
<keyword evidence="8" id="KW-1185">Reference proteome</keyword>
<evidence type="ECO:0000256" key="2">
    <source>
        <dbReference type="ARBA" id="ARBA00009533"/>
    </source>
</evidence>
<accession>A0A9N9NZI4</accession>
<evidence type="ECO:0000256" key="1">
    <source>
        <dbReference type="ARBA" id="ARBA00001933"/>
    </source>
</evidence>
<dbReference type="Proteomes" id="UP000789342">
    <property type="component" value="Unassembled WGS sequence"/>
</dbReference>
<protein>
    <submittedName>
        <fullName evidence="7">99_t:CDS:1</fullName>
    </submittedName>
</protein>
<comment type="similarity">
    <text evidence="2 6">Belongs to the group II decarboxylase family.</text>
</comment>
<sequence length="120" mass="13322">SLEVWPNYLEWKSGGITCPGGAFSNQLAMITARNHMFPEIKTRGYFGFGKKLIIFTSNNGHYSVEKTAITLGLGTDCVVKVPCDRRGRMRVDKLEHLIKLSLQRGETPFFVNATAGTTVL</sequence>
<comment type="caution">
    <text evidence="7">The sequence shown here is derived from an EMBL/GenBank/DDBJ whole genome shotgun (WGS) entry which is preliminary data.</text>
</comment>
<dbReference type="OrthoDB" id="392571at2759"/>
<evidence type="ECO:0000313" key="7">
    <source>
        <dbReference type="EMBL" id="CAG8788165.1"/>
    </source>
</evidence>
<reference evidence="7" key="1">
    <citation type="submission" date="2021-06" db="EMBL/GenBank/DDBJ databases">
        <authorList>
            <person name="Kallberg Y."/>
            <person name="Tangrot J."/>
            <person name="Rosling A."/>
        </authorList>
    </citation>
    <scope>NUCLEOTIDE SEQUENCE</scope>
    <source>
        <strain evidence="7">CL551</strain>
    </source>
</reference>
<dbReference type="GO" id="GO:0019752">
    <property type="term" value="P:carboxylic acid metabolic process"/>
    <property type="evidence" value="ECO:0007669"/>
    <property type="project" value="InterPro"/>
</dbReference>
<dbReference type="GO" id="GO:0030170">
    <property type="term" value="F:pyridoxal phosphate binding"/>
    <property type="evidence" value="ECO:0007669"/>
    <property type="project" value="InterPro"/>
</dbReference>
<proteinExistence type="inferred from homology"/>
<evidence type="ECO:0000256" key="6">
    <source>
        <dbReference type="RuleBase" id="RU000382"/>
    </source>
</evidence>
<gene>
    <name evidence="7" type="ORF">AMORRO_LOCUS17909</name>
</gene>
<dbReference type="PANTHER" id="PTHR45677:SF8">
    <property type="entry name" value="CYSTEINE SULFINIC ACID DECARBOXYLASE"/>
    <property type="match status" value="1"/>
</dbReference>
<feature type="non-terminal residue" evidence="7">
    <location>
        <position position="120"/>
    </location>
</feature>
<comment type="cofactor">
    <cofactor evidence="1 6">
        <name>pyridoxal 5'-phosphate</name>
        <dbReference type="ChEBI" id="CHEBI:597326"/>
    </cofactor>
</comment>
<dbReference type="Pfam" id="PF00282">
    <property type="entry name" value="Pyridoxal_deC"/>
    <property type="match status" value="1"/>
</dbReference>
<dbReference type="GO" id="GO:0016831">
    <property type="term" value="F:carboxy-lyase activity"/>
    <property type="evidence" value="ECO:0007669"/>
    <property type="project" value="UniProtKB-KW"/>
</dbReference>
<keyword evidence="5 6" id="KW-0456">Lyase</keyword>
<organism evidence="7 8">
    <name type="scientific">Acaulospora morrowiae</name>
    <dbReference type="NCBI Taxonomy" id="94023"/>
    <lineage>
        <taxon>Eukaryota</taxon>
        <taxon>Fungi</taxon>
        <taxon>Fungi incertae sedis</taxon>
        <taxon>Mucoromycota</taxon>
        <taxon>Glomeromycotina</taxon>
        <taxon>Glomeromycetes</taxon>
        <taxon>Diversisporales</taxon>
        <taxon>Acaulosporaceae</taxon>
        <taxon>Acaulospora</taxon>
    </lineage>
</organism>
<feature type="non-terminal residue" evidence="7">
    <location>
        <position position="1"/>
    </location>
</feature>
<dbReference type="SUPFAM" id="SSF53383">
    <property type="entry name" value="PLP-dependent transferases"/>
    <property type="match status" value="1"/>
</dbReference>
<dbReference type="PANTHER" id="PTHR45677">
    <property type="entry name" value="GLUTAMATE DECARBOXYLASE-RELATED"/>
    <property type="match status" value="1"/>
</dbReference>
<keyword evidence="3" id="KW-0210">Decarboxylase</keyword>
<name>A0A9N9NZI4_9GLOM</name>
<dbReference type="InterPro" id="IPR002129">
    <property type="entry name" value="PyrdxlP-dep_de-COase"/>
</dbReference>